<gene>
    <name evidence="5" type="ORF">niasHT_020394</name>
</gene>
<dbReference type="EMBL" id="JBICBT010000881">
    <property type="protein sequence ID" value="KAL3095243.1"/>
    <property type="molecule type" value="Genomic_DNA"/>
</dbReference>
<evidence type="ECO:0000256" key="2">
    <source>
        <dbReference type="ARBA" id="ARBA00023163"/>
    </source>
</evidence>
<keyword evidence="6" id="KW-1185">Reference proteome</keyword>
<proteinExistence type="predicted"/>
<organism evidence="5 6">
    <name type="scientific">Heterodera trifolii</name>
    <dbReference type="NCBI Taxonomy" id="157864"/>
    <lineage>
        <taxon>Eukaryota</taxon>
        <taxon>Metazoa</taxon>
        <taxon>Ecdysozoa</taxon>
        <taxon>Nematoda</taxon>
        <taxon>Chromadorea</taxon>
        <taxon>Rhabditida</taxon>
        <taxon>Tylenchina</taxon>
        <taxon>Tylenchomorpha</taxon>
        <taxon>Tylenchoidea</taxon>
        <taxon>Heteroderidae</taxon>
        <taxon>Heteroderinae</taxon>
        <taxon>Heterodera</taxon>
    </lineage>
</organism>
<dbReference type="AlphaFoldDB" id="A0ABD2JXV6"/>
<name>A0ABD2JXV6_9BILA</name>
<feature type="compositionally biased region" description="Polar residues" evidence="4">
    <location>
        <begin position="74"/>
        <end position="83"/>
    </location>
</feature>
<evidence type="ECO:0000256" key="3">
    <source>
        <dbReference type="ARBA" id="ARBA00023170"/>
    </source>
</evidence>
<evidence type="ECO:0000313" key="5">
    <source>
        <dbReference type="EMBL" id="KAL3095243.1"/>
    </source>
</evidence>
<accession>A0ABD2JXV6</accession>
<evidence type="ECO:0000256" key="4">
    <source>
        <dbReference type="SAM" id="MobiDB-lite"/>
    </source>
</evidence>
<dbReference type="SUPFAM" id="SSF48508">
    <property type="entry name" value="Nuclear receptor ligand-binding domain"/>
    <property type="match status" value="1"/>
</dbReference>
<keyword evidence="3" id="KW-0675">Receptor</keyword>
<dbReference type="Proteomes" id="UP001620626">
    <property type="component" value="Unassembled WGS sequence"/>
</dbReference>
<evidence type="ECO:0000313" key="6">
    <source>
        <dbReference type="Proteomes" id="UP001620626"/>
    </source>
</evidence>
<evidence type="ECO:0000256" key="1">
    <source>
        <dbReference type="ARBA" id="ARBA00023015"/>
    </source>
</evidence>
<feature type="region of interest" description="Disordered" evidence="4">
    <location>
        <begin position="67"/>
        <end position="88"/>
    </location>
</feature>
<keyword evidence="2" id="KW-0804">Transcription</keyword>
<keyword evidence="1" id="KW-0805">Transcription regulation</keyword>
<dbReference type="InterPro" id="IPR035500">
    <property type="entry name" value="NHR-like_dom_sf"/>
</dbReference>
<protein>
    <submittedName>
        <fullName evidence="5">Uncharacterized protein</fullName>
    </submittedName>
</protein>
<comment type="caution">
    <text evidence="5">The sequence shown here is derived from an EMBL/GenBank/DDBJ whole genome shotgun (WGS) entry which is preliminary data.</text>
</comment>
<reference evidence="5 6" key="1">
    <citation type="submission" date="2024-10" db="EMBL/GenBank/DDBJ databases">
        <authorList>
            <person name="Kim D."/>
        </authorList>
    </citation>
    <scope>NUCLEOTIDE SEQUENCE [LARGE SCALE GENOMIC DNA]</scope>
    <source>
        <strain evidence="5">BH-2024</strain>
    </source>
</reference>
<sequence>MVSAKKAVLSKQFLDTLNKRKMELLTKQKTPIHPLGNDNSTDQNYQLTAKQMPSPMDVVEMPSPNNGHKICDKNGTTDQSQSEYEGPAKDEANNYLAKEEVNNLPLNACPLANNVIGIDGVISAKTAETLDTINQLSSVQFRAVKFFAKDRKLRVELLNQYTSFRELLESRISILSDTDKFTVQIEHQWERNWSQFKCVSNLSQNAKSLLQFECERYACCLMHFSRFKHGNERGMMRYAEIIYLAEQLFYAQSKLHSHLTFIAMITHQDTFYETTPSPFVPMLLNGYE</sequence>